<feature type="compositionally biased region" description="Polar residues" evidence="2">
    <location>
        <begin position="28"/>
        <end position="44"/>
    </location>
</feature>
<feature type="coiled-coil region" evidence="1">
    <location>
        <begin position="391"/>
        <end position="459"/>
    </location>
</feature>
<dbReference type="VEuPathDB" id="MicrosporidiaDB:SLOPH_1061"/>
<keyword evidence="4" id="KW-1185">Reference proteome</keyword>
<name>S7WA60_SPRLO</name>
<reference evidence="4" key="1">
    <citation type="journal article" date="2013" name="PLoS Genet.">
        <title>The genome of Spraguea lophii and the basis of host-microsporidian interactions.</title>
        <authorList>
            <person name="Campbell S.E."/>
            <person name="Williams T.A."/>
            <person name="Yousuf A."/>
            <person name="Soanes D.M."/>
            <person name="Paszkiewicz K.H."/>
            <person name="Williams B.A.P."/>
        </authorList>
    </citation>
    <scope>NUCLEOTIDE SEQUENCE [LARGE SCALE GENOMIC DNA]</scope>
    <source>
        <strain evidence="4">42_110</strain>
    </source>
</reference>
<evidence type="ECO:0000256" key="1">
    <source>
        <dbReference type="SAM" id="Coils"/>
    </source>
</evidence>
<evidence type="ECO:0000313" key="4">
    <source>
        <dbReference type="Proteomes" id="UP000014978"/>
    </source>
</evidence>
<organism evidence="3 4">
    <name type="scientific">Spraguea lophii (strain 42_110)</name>
    <name type="common">Microsporidian parasite</name>
    <dbReference type="NCBI Taxonomy" id="1358809"/>
    <lineage>
        <taxon>Eukaryota</taxon>
        <taxon>Fungi</taxon>
        <taxon>Fungi incertae sedis</taxon>
        <taxon>Microsporidia</taxon>
        <taxon>Spragueidae</taxon>
        <taxon>Spraguea</taxon>
    </lineage>
</organism>
<protein>
    <submittedName>
        <fullName evidence="3">Uncharacterized protein</fullName>
    </submittedName>
</protein>
<keyword evidence="1" id="KW-0175">Coiled coil</keyword>
<dbReference type="AlphaFoldDB" id="S7WA60"/>
<dbReference type="InParanoid" id="S7WA60"/>
<dbReference type="Proteomes" id="UP000014978">
    <property type="component" value="Unassembled WGS sequence"/>
</dbReference>
<dbReference type="EMBL" id="ATCN01000635">
    <property type="protein sequence ID" value="EPR78647.1"/>
    <property type="molecule type" value="Genomic_DNA"/>
</dbReference>
<accession>S7WA60</accession>
<gene>
    <name evidence="3" type="ORF">SLOPH_1061</name>
</gene>
<evidence type="ECO:0000313" key="3">
    <source>
        <dbReference type="EMBL" id="EPR78647.1"/>
    </source>
</evidence>
<evidence type="ECO:0000256" key="2">
    <source>
        <dbReference type="SAM" id="MobiDB-lite"/>
    </source>
</evidence>
<comment type="caution">
    <text evidence="3">The sequence shown here is derived from an EMBL/GenBank/DDBJ whole genome shotgun (WGS) entry which is preliminary data.</text>
</comment>
<sequence length="459" mass="53108">MYFYLIFNLGYIYSSRENDNMDGKEKVNLSSEQSSSNIVTSSNDMSEHPILREPVSNYFIENNNSNSTSTIAQKSSLVMRNSQSHIRQFPYNPKLHSQLTLTQRHTGNYMTENNIDQQQEISKKQFNNINGNKPTFFCIPGIGNGIGTKNMSNIINRDKKINESDNANDIENNDTTSSECSEFDYDVSADVKVTEKVLERPGIMLQPGTTLHKYKTQDRGTFEDFYKSNDCIFDYTYNESSILINLRGYLKEDIPVIFQHNSRLEVSDLKIKKYFLKRKRNLVNMESDNLEINEPITDGTTTIDKHKFIKIVIETAENNFCIYKDISEIILIALADKLDADGEDFEDINKAYDEQSETWSTYSKKIIDELIYDSFIFVGMGDHAYMVENVISTIQNEILEAKNDIEKQELRAIIKEEVKNAYSKRLQLYLDYSELVGKIDRLEDEKYRLESILNAMSKE</sequence>
<feature type="region of interest" description="Disordered" evidence="2">
    <location>
        <begin position="22"/>
        <end position="45"/>
    </location>
</feature>
<dbReference type="HOGENOM" id="CLU_596080_0_0_1"/>
<proteinExistence type="predicted"/>